<evidence type="ECO:0000256" key="9">
    <source>
        <dbReference type="ARBA" id="ARBA00045008"/>
    </source>
</evidence>
<evidence type="ECO:0000256" key="6">
    <source>
        <dbReference type="ARBA" id="ARBA00023306"/>
    </source>
</evidence>
<dbReference type="Gene3D" id="3.40.50.300">
    <property type="entry name" value="P-loop containing nucleotide triphosphate hydrolases"/>
    <property type="match status" value="1"/>
</dbReference>
<dbReference type="GO" id="GO:0016818">
    <property type="term" value="F:hydrolase activity, acting on acid anhydrides, in phosphorus-containing anhydrides"/>
    <property type="evidence" value="ECO:0007669"/>
    <property type="project" value="InterPro"/>
</dbReference>
<feature type="coiled-coil region" evidence="11">
    <location>
        <begin position="99"/>
        <end position="126"/>
    </location>
</feature>
<dbReference type="GO" id="GO:0005524">
    <property type="term" value="F:ATP binding"/>
    <property type="evidence" value="ECO:0007669"/>
    <property type="project" value="UniProtKB-KW"/>
</dbReference>
<dbReference type="InterPro" id="IPR006554">
    <property type="entry name" value="Helicase-like_DEXD_c2"/>
</dbReference>
<evidence type="ECO:0000313" key="15">
    <source>
        <dbReference type="Proteomes" id="UP000717328"/>
    </source>
</evidence>
<reference evidence="14" key="1">
    <citation type="submission" date="2021-02" db="EMBL/GenBank/DDBJ databases">
        <authorList>
            <person name="Nieuwenhuis M."/>
            <person name="Van De Peppel L.J.J."/>
        </authorList>
    </citation>
    <scope>NUCLEOTIDE SEQUENCE</scope>
    <source>
        <strain evidence="14">D49</strain>
    </source>
</reference>
<keyword evidence="4" id="KW-0378">Hydrolase</keyword>
<accession>A0A9P7KJT5</accession>
<evidence type="ECO:0000256" key="3">
    <source>
        <dbReference type="ARBA" id="ARBA00022741"/>
    </source>
</evidence>
<dbReference type="InterPro" id="IPR014013">
    <property type="entry name" value="Helic_SF1/SF2_ATP-bd_DinG/Rad3"/>
</dbReference>
<keyword evidence="3" id="KW-0547">Nucleotide-binding</keyword>
<name>A0A9P7KJT5_9AGAR</name>
<reference evidence="14" key="2">
    <citation type="submission" date="2021-10" db="EMBL/GenBank/DDBJ databases">
        <title>Phylogenomics reveals ancestral predisposition of the termite-cultivated fungus Termitomyces towards a domesticated lifestyle.</title>
        <authorList>
            <person name="Auxier B."/>
            <person name="Grum-Grzhimaylo A."/>
            <person name="Cardenas M.E."/>
            <person name="Lodge J.D."/>
            <person name="Laessoe T."/>
            <person name="Pedersen O."/>
            <person name="Smith M.E."/>
            <person name="Kuyper T.W."/>
            <person name="Franco-Molano E.A."/>
            <person name="Baroni T.J."/>
            <person name="Aanen D.K."/>
        </authorList>
    </citation>
    <scope>NUCLEOTIDE SEQUENCE</scope>
    <source>
        <strain evidence="14">D49</strain>
    </source>
</reference>
<evidence type="ECO:0000256" key="8">
    <source>
        <dbReference type="ARBA" id="ARBA00044998"/>
    </source>
</evidence>
<comment type="function">
    <text evidence="10">ATP-dependent DNA helicase important for chromosome transmission and normal cell cycle progression in G(2)/M. May have a role in changing DNA topology to allow the loading of proteins involved in maintaining sister chromatid cohesion in the vicinity of the centromeres. Has a specific role in chromosome segregation during meiosis II.</text>
</comment>
<gene>
    <name evidence="14" type="ORF">H0H81_010079</name>
</gene>
<keyword evidence="11" id="KW-0175">Coiled coil</keyword>
<dbReference type="GO" id="GO:0003678">
    <property type="term" value="F:DNA helicase activity"/>
    <property type="evidence" value="ECO:0007669"/>
    <property type="project" value="InterPro"/>
</dbReference>
<dbReference type="InterPro" id="IPR027417">
    <property type="entry name" value="P-loop_NTPase"/>
</dbReference>
<dbReference type="AlphaFoldDB" id="A0A9P7KJT5"/>
<evidence type="ECO:0000256" key="11">
    <source>
        <dbReference type="SAM" id="Coils"/>
    </source>
</evidence>
<keyword evidence="15" id="KW-1185">Reference proteome</keyword>
<feature type="region of interest" description="Disordered" evidence="12">
    <location>
        <begin position="133"/>
        <end position="166"/>
    </location>
</feature>
<keyword evidence="5" id="KW-0067">ATP-binding</keyword>
<dbReference type="InterPro" id="IPR045028">
    <property type="entry name" value="DinG/Rad3-like"/>
</dbReference>
<evidence type="ECO:0000259" key="13">
    <source>
        <dbReference type="PROSITE" id="PS51193"/>
    </source>
</evidence>
<evidence type="ECO:0000256" key="10">
    <source>
        <dbReference type="ARBA" id="ARBA00045702"/>
    </source>
</evidence>
<dbReference type="PANTHER" id="PTHR11472:SF41">
    <property type="entry name" value="ATP-DEPENDENT DNA HELICASE DDX11-RELATED"/>
    <property type="match status" value="1"/>
</dbReference>
<proteinExistence type="predicted"/>
<evidence type="ECO:0000256" key="2">
    <source>
        <dbReference type="ARBA" id="ARBA00017386"/>
    </source>
</evidence>
<feature type="domain" description="Helicase ATP-binding" evidence="13">
    <location>
        <begin position="11"/>
        <end position="180"/>
    </location>
</feature>
<protein>
    <recommendedName>
        <fullName evidence="2">ATP-dependent DNA helicase CHL1</fullName>
    </recommendedName>
    <alternativeName>
        <fullName evidence="1">ATP-dependent DNA helicase chl1</fullName>
    </alternativeName>
    <alternativeName>
        <fullName evidence="7">Chromosome loss protein 1</fullName>
    </alternativeName>
    <alternativeName>
        <fullName evidence="8 9">DNA 5'-3' helicase CHL1</fullName>
    </alternativeName>
</protein>
<dbReference type="Proteomes" id="UP000717328">
    <property type="component" value="Unassembled WGS sequence"/>
</dbReference>
<dbReference type="OrthoDB" id="267079at2759"/>
<keyword evidence="6" id="KW-0131">Cell cycle</keyword>
<dbReference type="SMART" id="SM00488">
    <property type="entry name" value="DEXDc2"/>
    <property type="match status" value="1"/>
</dbReference>
<evidence type="ECO:0000256" key="4">
    <source>
        <dbReference type="ARBA" id="ARBA00022801"/>
    </source>
</evidence>
<evidence type="ECO:0000256" key="1">
    <source>
        <dbReference type="ARBA" id="ARBA00016387"/>
    </source>
</evidence>
<dbReference type="EMBL" id="JABCKI010000308">
    <property type="protein sequence ID" value="KAG5651045.1"/>
    <property type="molecule type" value="Genomic_DNA"/>
</dbReference>
<dbReference type="PANTHER" id="PTHR11472">
    <property type="entry name" value="DNA REPAIR DEAD HELICASE RAD3/XP-D SUBFAMILY MEMBER"/>
    <property type="match status" value="1"/>
</dbReference>
<feature type="compositionally biased region" description="Acidic residues" evidence="12">
    <location>
        <begin position="146"/>
        <end position="165"/>
    </location>
</feature>
<dbReference type="GO" id="GO:0005634">
    <property type="term" value="C:nucleus"/>
    <property type="evidence" value="ECO:0007669"/>
    <property type="project" value="TreeGrafter"/>
</dbReference>
<evidence type="ECO:0000256" key="7">
    <source>
        <dbReference type="ARBA" id="ARBA00029709"/>
    </source>
</evidence>
<evidence type="ECO:0000256" key="12">
    <source>
        <dbReference type="SAM" id="MobiDB-lite"/>
    </source>
</evidence>
<organism evidence="14 15">
    <name type="scientific">Sphagnurus paluster</name>
    <dbReference type="NCBI Taxonomy" id="117069"/>
    <lineage>
        <taxon>Eukaryota</taxon>
        <taxon>Fungi</taxon>
        <taxon>Dikarya</taxon>
        <taxon>Basidiomycota</taxon>
        <taxon>Agaricomycotina</taxon>
        <taxon>Agaricomycetes</taxon>
        <taxon>Agaricomycetidae</taxon>
        <taxon>Agaricales</taxon>
        <taxon>Tricholomatineae</taxon>
        <taxon>Lyophyllaceae</taxon>
        <taxon>Sphagnurus</taxon>
    </lineage>
</organism>
<evidence type="ECO:0000313" key="14">
    <source>
        <dbReference type="EMBL" id="KAG5651045.1"/>
    </source>
</evidence>
<dbReference type="GO" id="GO:0034085">
    <property type="term" value="P:establishment of sister chromatid cohesion"/>
    <property type="evidence" value="ECO:0007669"/>
    <property type="project" value="TreeGrafter"/>
</dbReference>
<dbReference type="SUPFAM" id="SSF52540">
    <property type="entry name" value="P-loop containing nucleoside triphosphate hydrolases"/>
    <property type="match status" value="1"/>
</dbReference>
<dbReference type="PROSITE" id="PS51193">
    <property type="entry name" value="HELICASE_ATP_BIND_2"/>
    <property type="match status" value="1"/>
</dbReference>
<comment type="caution">
    <text evidence="14">The sequence shown here is derived from an EMBL/GenBank/DDBJ whole genome shotgun (WGS) entry which is preliminary data.</text>
</comment>
<sequence length="180" mass="20999">MTLNLDLPTPLEFPAFPFKPPYEIQVELMRHLYTSIEQKKVTVVESPTGTGKTLSLLCSSLTWLRDEKDRAKKGKLQAVAGDGTDAKDWVVEQTRERMRRELEADERDYEARLARARKREEQMKRIAKARVTKKQRKEVEAHEQLEDNDDEFLPESDIQGEDEEMYISPALRALMSKYVR</sequence>
<evidence type="ECO:0000256" key="5">
    <source>
        <dbReference type="ARBA" id="ARBA00022840"/>
    </source>
</evidence>